<evidence type="ECO:0000313" key="2">
    <source>
        <dbReference type="Proteomes" id="UP000321638"/>
    </source>
</evidence>
<protein>
    <recommendedName>
        <fullName evidence="3">Butirosin biosynthesis protein H N-terminal domain-containing protein</fullName>
    </recommendedName>
</protein>
<dbReference type="RefSeq" id="WP_147847357.1">
    <property type="nucleotide sequence ID" value="NZ_VDUZ01000012.1"/>
</dbReference>
<dbReference type="Gene3D" id="3.90.70.10">
    <property type="entry name" value="Cysteine proteinases"/>
    <property type="match status" value="1"/>
</dbReference>
<name>A0A5C8PN77_9HYPH</name>
<dbReference type="Proteomes" id="UP000321638">
    <property type="component" value="Unassembled WGS sequence"/>
</dbReference>
<gene>
    <name evidence="1" type="ORF">FHP25_12950</name>
</gene>
<comment type="caution">
    <text evidence="1">The sequence shown here is derived from an EMBL/GenBank/DDBJ whole genome shotgun (WGS) entry which is preliminary data.</text>
</comment>
<dbReference type="OrthoDB" id="8065844at2"/>
<dbReference type="AlphaFoldDB" id="A0A5C8PN77"/>
<reference evidence="1 2" key="1">
    <citation type="submission" date="2019-06" db="EMBL/GenBank/DDBJ databases">
        <title>New taxonomy in bacterial strain CC-CFT640, isolated from vineyard.</title>
        <authorList>
            <person name="Lin S.-Y."/>
            <person name="Tsai C.-F."/>
            <person name="Young C.-C."/>
        </authorList>
    </citation>
    <scope>NUCLEOTIDE SEQUENCE [LARGE SCALE GENOMIC DNA]</scope>
    <source>
        <strain evidence="1 2">CC-CFT640</strain>
    </source>
</reference>
<accession>A0A5C8PN77</accession>
<sequence>MTAPITFHDGYWYCYANATAMLLGAHGEDVAPQRIEVLSGVGLGAFIAEDGLPFFSGLAGTPDAGISCALAVLGFAIAEHATEAPDPVPFDWLAATVRTSPVVIGPLDMQFLSYNPGRPSVAGVDHYVLVSAIEGDQAVIYDPAGFAEMLISRADLAQAWRADAIVYKRGHFRAWSHPRRIAMPTRAAIEAQAWRNFKGLHAEAARLAAASGRLVDERALAWLARQVGRDALSPAQSAHLLHFALPLGVKRALDFARFFAASNPGLAQSKRRQAALFGRCHSHLMQRDRSAAADQLGHLAALEVQIREEIGAHEVQAPGG</sequence>
<evidence type="ECO:0008006" key="3">
    <source>
        <dbReference type="Google" id="ProtNLM"/>
    </source>
</evidence>
<keyword evidence="2" id="KW-1185">Reference proteome</keyword>
<dbReference type="EMBL" id="VDUZ01000012">
    <property type="protein sequence ID" value="TXL75996.1"/>
    <property type="molecule type" value="Genomic_DNA"/>
</dbReference>
<organism evidence="1 2">
    <name type="scientific">Vineibacter terrae</name>
    <dbReference type="NCBI Taxonomy" id="2586908"/>
    <lineage>
        <taxon>Bacteria</taxon>
        <taxon>Pseudomonadati</taxon>
        <taxon>Pseudomonadota</taxon>
        <taxon>Alphaproteobacteria</taxon>
        <taxon>Hyphomicrobiales</taxon>
        <taxon>Vineibacter</taxon>
    </lineage>
</organism>
<evidence type="ECO:0000313" key="1">
    <source>
        <dbReference type="EMBL" id="TXL75996.1"/>
    </source>
</evidence>
<proteinExistence type="predicted"/>